<organism evidence="2 3">
    <name type="scientific">Bursaphelenchus okinawaensis</name>
    <dbReference type="NCBI Taxonomy" id="465554"/>
    <lineage>
        <taxon>Eukaryota</taxon>
        <taxon>Metazoa</taxon>
        <taxon>Ecdysozoa</taxon>
        <taxon>Nematoda</taxon>
        <taxon>Chromadorea</taxon>
        <taxon>Rhabditida</taxon>
        <taxon>Tylenchina</taxon>
        <taxon>Tylenchomorpha</taxon>
        <taxon>Aphelenchoidea</taxon>
        <taxon>Aphelenchoididae</taxon>
        <taxon>Bursaphelenchus</taxon>
    </lineage>
</organism>
<feature type="transmembrane region" description="Helical" evidence="1">
    <location>
        <begin position="54"/>
        <end position="75"/>
    </location>
</feature>
<keyword evidence="3" id="KW-1185">Reference proteome</keyword>
<reference evidence="2" key="1">
    <citation type="submission" date="2020-09" db="EMBL/GenBank/DDBJ databases">
        <authorList>
            <person name="Kikuchi T."/>
        </authorList>
    </citation>
    <scope>NUCLEOTIDE SEQUENCE</scope>
    <source>
        <strain evidence="2">SH1</strain>
    </source>
</reference>
<comment type="caution">
    <text evidence="2">The sequence shown here is derived from an EMBL/GenBank/DDBJ whole genome shotgun (WGS) entry which is preliminary data.</text>
</comment>
<dbReference type="EMBL" id="CAJFDH010000004">
    <property type="protein sequence ID" value="CAD5220638.1"/>
    <property type="molecule type" value="Genomic_DNA"/>
</dbReference>
<evidence type="ECO:0008006" key="4">
    <source>
        <dbReference type="Google" id="ProtNLM"/>
    </source>
</evidence>
<evidence type="ECO:0000313" key="2">
    <source>
        <dbReference type="EMBL" id="CAD5220638.1"/>
    </source>
</evidence>
<gene>
    <name evidence="2" type="ORF">BOKJ2_LOCUS9044</name>
</gene>
<keyword evidence="1" id="KW-0812">Transmembrane</keyword>
<dbReference type="EMBL" id="CAJFCW020000004">
    <property type="protein sequence ID" value="CAG9113988.1"/>
    <property type="molecule type" value="Genomic_DNA"/>
</dbReference>
<evidence type="ECO:0000313" key="3">
    <source>
        <dbReference type="Proteomes" id="UP000614601"/>
    </source>
</evidence>
<sequence length="185" mass="21607">MSHLIAGFSLFYGIWTFYSLNQKGHRIRRNCTTLTEAFIVKEILNVIKVLKPLIIAYFLLLVFAGTVYTIMFGSFLMGVMDEKDVFYTALLTSDYVLVDTYNIYSTCSMVWHFKQLRRIFFKDITSIVQSNKVYSTAKEDNENLDKFNVVEQGDVYFNQLTDFWNSELLRKTFTIAKKVDVQSNL</sequence>
<keyword evidence="1" id="KW-1133">Transmembrane helix</keyword>
<name>A0A811KVH2_9BILA</name>
<accession>A0A811KVH2</accession>
<evidence type="ECO:0000256" key="1">
    <source>
        <dbReference type="SAM" id="Phobius"/>
    </source>
</evidence>
<dbReference type="AlphaFoldDB" id="A0A811KVH2"/>
<dbReference type="Proteomes" id="UP000783686">
    <property type="component" value="Unassembled WGS sequence"/>
</dbReference>
<protein>
    <recommendedName>
        <fullName evidence="4">7TM_GPCR_Srx domain-containing protein</fullName>
    </recommendedName>
</protein>
<keyword evidence="1" id="KW-0472">Membrane</keyword>
<dbReference type="Proteomes" id="UP000614601">
    <property type="component" value="Unassembled WGS sequence"/>
</dbReference>
<feature type="transmembrane region" description="Helical" evidence="1">
    <location>
        <begin position="95"/>
        <end position="113"/>
    </location>
</feature>
<proteinExistence type="predicted"/>